<sequence length="175" mass="19917">MMSPMFPILLISILLISISATEVEVGEDQSRLIVSSLLYANGLNRDDLGALSMIYTDPFWLHTCDGKHQELKLEKYREMMTAARKNTVKHSVAELEDQRNRLDAGFEVRRKIANGEAVDIPEDVRKALRNSIPRTSIGGNRIGVITQFPKYKLELEIVLTRGSFYIETKKFVCEK</sequence>
<accession>A0A9P1IET9</accession>
<name>A0A9P1IET9_9PELO</name>
<organism evidence="2 3">
    <name type="scientific">Caenorhabditis angaria</name>
    <dbReference type="NCBI Taxonomy" id="860376"/>
    <lineage>
        <taxon>Eukaryota</taxon>
        <taxon>Metazoa</taxon>
        <taxon>Ecdysozoa</taxon>
        <taxon>Nematoda</taxon>
        <taxon>Chromadorea</taxon>
        <taxon>Rhabditida</taxon>
        <taxon>Rhabditina</taxon>
        <taxon>Rhabditomorpha</taxon>
        <taxon>Rhabditoidea</taxon>
        <taxon>Rhabditidae</taxon>
        <taxon>Peloderinae</taxon>
        <taxon>Caenorhabditis</taxon>
    </lineage>
</organism>
<feature type="chain" id="PRO_5040349762" evidence="1">
    <location>
        <begin position="21"/>
        <end position="175"/>
    </location>
</feature>
<evidence type="ECO:0000313" key="2">
    <source>
        <dbReference type="EMBL" id="CAI5443836.1"/>
    </source>
</evidence>
<feature type="signal peptide" evidence="1">
    <location>
        <begin position="1"/>
        <end position="20"/>
    </location>
</feature>
<evidence type="ECO:0000256" key="1">
    <source>
        <dbReference type="SAM" id="SignalP"/>
    </source>
</evidence>
<dbReference type="AlphaFoldDB" id="A0A9P1IET9"/>
<comment type="caution">
    <text evidence="2">The sequence shown here is derived from an EMBL/GenBank/DDBJ whole genome shotgun (WGS) entry which is preliminary data.</text>
</comment>
<proteinExistence type="predicted"/>
<keyword evidence="1" id="KW-0732">Signal</keyword>
<evidence type="ECO:0000313" key="3">
    <source>
        <dbReference type="Proteomes" id="UP001152747"/>
    </source>
</evidence>
<dbReference type="EMBL" id="CANHGI010000002">
    <property type="protein sequence ID" value="CAI5443836.1"/>
    <property type="molecule type" value="Genomic_DNA"/>
</dbReference>
<reference evidence="2" key="1">
    <citation type="submission" date="2022-11" db="EMBL/GenBank/DDBJ databases">
        <authorList>
            <person name="Kikuchi T."/>
        </authorList>
    </citation>
    <scope>NUCLEOTIDE SEQUENCE</scope>
    <source>
        <strain evidence="2">PS1010</strain>
    </source>
</reference>
<dbReference type="Proteomes" id="UP001152747">
    <property type="component" value="Unassembled WGS sequence"/>
</dbReference>
<keyword evidence="3" id="KW-1185">Reference proteome</keyword>
<gene>
    <name evidence="2" type="ORF">CAMP_LOCUS6473</name>
</gene>
<protein>
    <submittedName>
        <fullName evidence="2">Uncharacterized protein</fullName>
    </submittedName>
</protein>